<feature type="domain" description="Helicase C-terminal" evidence="10">
    <location>
        <begin position="433"/>
        <end position="607"/>
    </location>
</feature>
<dbReference type="InterPro" id="IPR027417">
    <property type="entry name" value="P-loop_NTPase"/>
</dbReference>
<dbReference type="InterPro" id="IPR001650">
    <property type="entry name" value="Helicase_C-like"/>
</dbReference>
<keyword evidence="4 6" id="KW-0067">ATP-binding</keyword>
<evidence type="ECO:0000256" key="2">
    <source>
        <dbReference type="ARBA" id="ARBA00022801"/>
    </source>
</evidence>
<keyword evidence="2 6" id="KW-0378">Hydrolase</keyword>
<dbReference type="InterPro" id="IPR000629">
    <property type="entry name" value="RNA-helicase_DEAD-box_CS"/>
</dbReference>
<evidence type="ECO:0000259" key="9">
    <source>
        <dbReference type="PROSITE" id="PS51192"/>
    </source>
</evidence>
<evidence type="ECO:0000256" key="4">
    <source>
        <dbReference type="ARBA" id="ARBA00022840"/>
    </source>
</evidence>
<dbReference type="Proteomes" id="UP000663699">
    <property type="component" value="Chromosome 12"/>
</dbReference>
<comment type="catalytic activity">
    <reaction evidence="7">
        <text>ATP + H2O = ADP + phosphate + H(+)</text>
        <dbReference type="Rhea" id="RHEA:13065"/>
        <dbReference type="ChEBI" id="CHEBI:15377"/>
        <dbReference type="ChEBI" id="CHEBI:15378"/>
        <dbReference type="ChEBI" id="CHEBI:30616"/>
        <dbReference type="ChEBI" id="CHEBI:43474"/>
        <dbReference type="ChEBI" id="CHEBI:456216"/>
        <dbReference type="EC" id="3.6.4.13"/>
    </reaction>
</comment>
<dbReference type="InterPro" id="IPR011545">
    <property type="entry name" value="DEAD/DEAH_box_helicase_dom"/>
</dbReference>
<keyword evidence="3 6" id="KW-0347">Helicase</keyword>
<evidence type="ECO:0000256" key="7">
    <source>
        <dbReference type="RuleBase" id="RU365068"/>
    </source>
</evidence>
<keyword evidence="12" id="KW-1185">Reference proteome</keyword>
<comment type="similarity">
    <text evidence="6">Belongs to the DEAD box helicase family.</text>
</comment>
<comment type="domain">
    <text evidence="7">The Q motif is unique to and characteristic of the DEAD box family of RNA helicases and controls ATP binding and hydrolysis.</text>
</comment>
<dbReference type="PROSITE" id="PS00039">
    <property type="entry name" value="DEAD_ATP_HELICASE"/>
    <property type="match status" value="1"/>
</dbReference>
<dbReference type="InterPro" id="IPR014001">
    <property type="entry name" value="Helicase_ATP-bd"/>
</dbReference>
<evidence type="ECO:0000256" key="8">
    <source>
        <dbReference type="SAM" id="MobiDB-lite"/>
    </source>
</evidence>
<dbReference type="EMBL" id="CP054543">
    <property type="protein sequence ID" value="QSL66444.1"/>
    <property type="molecule type" value="Genomic_DNA"/>
</dbReference>
<dbReference type="PROSITE" id="PS51194">
    <property type="entry name" value="HELICASE_CTER"/>
    <property type="match status" value="1"/>
</dbReference>
<dbReference type="CDD" id="cd18787">
    <property type="entry name" value="SF2_C_DEAD"/>
    <property type="match status" value="1"/>
</dbReference>
<evidence type="ECO:0000259" key="10">
    <source>
        <dbReference type="PROSITE" id="PS51194"/>
    </source>
</evidence>
<dbReference type="AlphaFoldDB" id="A0A899G1L1"/>
<evidence type="ECO:0000313" key="12">
    <source>
        <dbReference type="Proteomes" id="UP000663699"/>
    </source>
</evidence>
<keyword evidence="1 6" id="KW-0547">Nucleotide-binding</keyword>
<dbReference type="Pfam" id="PF00271">
    <property type="entry name" value="Helicase_C"/>
    <property type="match status" value="1"/>
</dbReference>
<evidence type="ECO:0000313" key="11">
    <source>
        <dbReference type="EMBL" id="QSL66444.1"/>
    </source>
</evidence>
<name>A0A899G1L1_9ASCO</name>
<dbReference type="SMART" id="SM00490">
    <property type="entry name" value="HELICc"/>
    <property type="match status" value="1"/>
</dbReference>
<dbReference type="PANTHER" id="PTHR24031">
    <property type="entry name" value="RNA HELICASE"/>
    <property type="match status" value="1"/>
</dbReference>
<keyword evidence="5 7" id="KW-0694">RNA-binding</keyword>
<dbReference type="PROSITE" id="PS51192">
    <property type="entry name" value="HELICASE_ATP_BIND_1"/>
    <property type="match status" value="1"/>
</dbReference>
<evidence type="ECO:0000256" key="6">
    <source>
        <dbReference type="RuleBase" id="RU000492"/>
    </source>
</evidence>
<organism evidence="11 12">
    <name type="scientific">Pneumocystis wakefieldiae</name>
    <dbReference type="NCBI Taxonomy" id="38082"/>
    <lineage>
        <taxon>Eukaryota</taxon>
        <taxon>Fungi</taxon>
        <taxon>Dikarya</taxon>
        <taxon>Ascomycota</taxon>
        <taxon>Taphrinomycotina</taxon>
        <taxon>Pneumocystomycetes</taxon>
        <taxon>Pneumocystaceae</taxon>
        <taxon>Pneumocystis</taxon>
    </lineage>
</organism>
<protein>
    <recommendedName>
        <fullName evidence="7">ATP-dependent RNA helicase</fullName>
        <ecNumber evidence="7">3.6.4.13</ecNumber>
    </recommendedName>
</protein>
<dbReference type="GO" id="GO:0003724">
    <property type="term" value="F:RNA helicase activity"/>
    <property type="evidence" value="ECO:0007669"/>
    <property type="project" value="UniProtKB-EC"/>
</dbReference>
<evidence type="ECO:0000256" key="1">
    <source>
        <dbReference type="ARBA" id="ARBA00022741"/>
    </source>
</evidence>
<dbReference type="SUPFAM" id="SSF52540">
    <property type="entry name" value="P-loop containing nucleoside triphosphate hydrolases"/>
    <property type="match status" value="2"/>
</dbReference>
<dbReference type="Gene3D" id="3.40.50.300">
    <property type="entry name" value="P-loop containing nucleotide triphosphate hydrolases"/>
    <property type="match status" value="2"/>
</dbReference>
<dbReference type="GO" id="GO:0003723">
    <property type="term" value="F:RNA binding"/>
    <property type="evidence" value="ECO:0007669"/>
    <property type="project" value="UniProtKB-UniRule"/>
</dbReference>
<dbReference type="Pfam" id="PF00270">
    <property type="entry name" value="DEAD"/>
    <property type="match status" value="1"/>
</dbReference>
<reference evidence="11" key="1">
    <citation type="submission" date="2020-06" db="EMBL/GenBank/DDBJ databases">
        <title>Genomes of multiple members of Pneumocystis genus reveal paths to human pathogen Pneumocystis jirovecii.</title>
        <authorList>
            <person name="Cisse O.H."/>
            <person name="Ma L."/>
            <person name="Dekker J."/>
            <person name="Khil P."/>
            <person name="Jo J."/>
            <person name="Brenchley J."/>
            <person name="Blair R."/>
            <person name="Pahar B."/>
            <person name="Chabe M."/>
            <person name="Van Rompay K.A."/>
            <person name="Keesler R."/>
            <person name="Sukura A."/>
            <person name="Hirsch V."/>
            <person name="Kutty G."/>
            <person name="Liu Y."/>
            <person name="Peng L."/>
            <person name="Chen J."/>
            <person name="Song J."/>
            <person name="Weissenbacher-Lang C."/>
            <person name="Xu J."/>
            <person name="Upham N.S."/>
            <person name="Stajich J.E."/>
            <person name="Cuomo C.A."/>
            <person name="Cushion M.T."/>
            <person name="Kovacs J.A."/>
        </authorList>
    </citation>
    <scope>NUCLEOTIDE SEQUENCE</scope>
    <source>
        <strain evidence="11">2A</strain>
    </source>
</reference>
<proteinExistence type="inferred from homology"/>
<dbReference type="SMART" id="SM00487">
    <property type="entry name" value="DEXDc"/>
    <property type="match status" value="1"/>
</dbReference>
<accession>A0A899G1L1</accession>
<sequence>MLSYERHDPAAKYPSKDAQNLILSRINQRLKRGPQEVRKNAERESKRRRTKCLDCEADTEFLSVFRDFPEKSAEICPENDKNTPKTEDLQEKDWVGGNSDSKMDCVGDADCLLDSLPKWLSRPTKIASDLTLSLDHHSIPLDRGFRDRLRSRNYTELFPVQVKTLEIMSNDPHGVKGDFFISAVTGSGKTLAYTIPVVQMLSKRTIVRLRCLVIVPTKELVYQVRECFEYCIGGSGLKIGISTGQRSFIHEQSRLVGDLDHCFSGGQSLVDILICTPGRLVDHIQHTPNFSLQHLRYLIIDEADRLLSQRFQNWIEILMNEIELSKSYKDSHYKTAADLPDAVSDPLKLIFKDDLSMEKKRCNLQKFIFSATLTCNPEKIASLRLRNPQLILIQESKSNLDQPFFKTETFLQNNDISTFFVPPTLIVIESNAKPLYLYYLIKSKEMEGVLCFTRSNESASRLCKLLNLIHENLVSGLLNSTTEKSDSESISTSSDLFELFGLFTSEVPKKQRNLALERFKNGDIKIFICSDLIARGIDLSQVFHVINYDIPQTSRQYIHRIGRTARAGKAGKAWTLYQEFESKKIHKILKNVGRETKVIHEKMSAIIFTSEYTMAYKFALKELKKYIKGRN</sequence>
<comment type="function">
    <text evidence="7">RNA helicase.</text>
</comment>
<dbReference type="EC" id="3.6.4.13" evidence="7"/>
<dbReference type="GO" id="GO:0016787">
    <property type="term" value="F:hydrolase activity"/>
    <property type="evidence" value="ECO:0007669"/>
    <property type="project" value="UniProtKB-KW"/>
</dbReference>
<evidence type="ECO:0000256" key="3">
    <source>
        <dbReference type="ARBA" id="ARBA00022806"/>
    </source>
</evidence>
<feature type="domain" description="Helicase ATP-binding" evidence="9">
    <location>
        <begin position="170"/>
        <end position="391"/>
    </location>
</feature>
<evidence type="ECO:0000256" key="5">
    <source>
        <dbReference type="ARBA" id="ARBA00022884"/>
    </source>
</evidence>
<dbReference type="GO" id="GO:0005524">
    <property type="term" value="F:ATP binding"/>
    <property type="evidence" value="ECO:0007669"/>
    <property type="project" value="UniProtKB-UniRule"/>
</dbReference>
<feature type="region of interest" description="Disordered" evidence="8">
    <location>
        <begin position="75"/>
        <end position="94"/>
    </location>
</feature>
<dbReference type="CDD" id="cd17956">
    <property type="entry name" value="DEADc_DDX51"/>
    <property type="match status" value="1"/>
</dbReference>
<dbReference type="OrthoDB" id="3370at2759"/>
<gene>
    <name evidence="11" type="ORF">MERGE_000824</name>
</gene>